<dbReference type="EMBL" id="JABBWM010000001">
    <property type="protein sequence ID" value="KAG2120538.1"/>
    <property type="molecule type" value="Genomic_DNA"/>
</dbReference>
<reference evidence="2" key="1">
    <citation type="journal article" date="2020" name="New Phytol.">
        <title>Comparative genomics reveals dynamic genome evolution in host specialist ectomycorrhizal fungi.</title>
        <authorList>
            <person name="Lofgren L.A."/>
            <person name="Nguyen N.H."/>
            <person name="Vilgalys R."/>
            <person name="Ruytinx J."/>
            <person name="Liao H.L."/>
            <person name="Branco S."/>
            <person name="Kuo A."/>
            <person name="LaButti K."/>
            <person name="Lipzen A."/>
            <person name="Andreopoulos W."/>
            <person name="Pangilinan J."/>
            <person name="Riley R."/>
            <person name="Hundley H."/>
            <person name="Na H."/>
            <person name="Barry K."/>
            <person name="Grigoriev I.V."/>
            <person name="Stajich J.E."/>
            <person name="Kennedy P.G."/>
        </authorList>
    </citation>
    <scope>NUCLEOTIDE SEQUENCE</scope>
    <source>
        <strain evidence="2">FC423</strain>
    </source>
</reference>
<protein>
    <recommendedName>
        <fullName evidence="4">Secreted protein</fullName>
    </recommendedName>
</protein>
<sequence>MITIVGFLATAFMSPQVVVANSSQTSSGQLLKIRCKLLTSHRRPPRLLKLRLRGAFLLPCMNCGIYYNKH</sequence>
<dbReference type="RefSeq" id="XP_041299914.1">
    <property type="nucleotide sequence ID" value="XM_041434777.1"/>
</dbReference>
<organism evidence="2 3">
    <name type="scientific">Suillus discolor</name>
    <dbReference type="NCBI Taxonomy" id="1912936"/>
    <lineage>
        <taxon>Eukaryota</taxon>
        <taxon>Fungi</taxon>
        <taxon>Dikarya</taxon>
        <taxon>Basidiomycota</taxon>
        <taxon>Agaricomycotina</taxon>
        <taxon>Agaricomycetes</taxon>
        <taxon>Agaricomycetidae</taxon>
        <taxon>Boletales</taxon>
        <taxon>Suillineae</taxon>
        <taxon>Suillaceae</taxon>
        <taxon>Suillus</taxon>
    </lineage>
</organism>
<keyword evidence="3" id="KW-1185">Reference proteome</keyword>
<proteinExistence type="predicted"/>
<feature type="chain" id="PRO_5040438057" description="Secreted protein" evidence="1">
    <location>
        <begin position="21"/>
        <end position="70"/>
    </location>
</feature>
<evidence type="ECO:0000313" key="3">
    <source>
        <dbReference type="Proteomes" id="UP000823399"/>
    </source>
</evidence>
<dbReference type="GeneID" id="64697036"/>
<dbReference type="Proteomes" id="UP000823399">
    <property type="component" value="Unassembled WGS sequence"/>
</dbReference>
<feature type="signal peptide" evidence="1">
    <location>
        <begin position="1"/>
        <end position="20"/>
    </location>
</feature>
<evidence type="ECO:0000256" key="1">
    <source>
        <dbReference type="SAM" id="SignalP"/>
    </source>
</evidence>
<evidence type="ECO:0000313" key="2">
    <source>
        <dbReference type="EMBL" id="KAG2120538.1"/>
    </source>
</evidence>
<name>A0A9P7FMK8_9AGAM</name>
<accession>A0A9P7FMK8</accession>
<dbReference type="AlphaFoldDB" id="A0A9P7FMK8"/>
<comment type="caution">
    <text evidence="2">The sequence shown here is derived from an EMBL/GenBank/DDBJ whole genome shotgun (WGS) entry which is preliminary data.</text>
</comment>
<keyword evidence="1" id="KW-0732">Signal</keyword>
<gene>
    <name evidence="2" type="ORF">F5147DRAFT_662386</name>
</gene>
<evidence type="ECO:0008006" key="4">
    <source>
        <dbReference type="Google" id="ProtNLM"/>
    </source>
</evidence>